<evidence type="ECO:0000313" key="6">
    <source>
        <dbReference type="EMBL" id="QWG13653.1"/>
    </source>
</evidence>
<dbReference type="InterPro" id="IPR023352">
    <property type="entry name" value="MAPEG-like_dom_sf"/>
</dbReference>
<dbReference type="PANTHER" id="PTHR35371">
    <property type="entry name" value="INNER MEMBRANE PROTEIN"/>
    <property type="match status" value="1"/>
</dbReference>
<dbReference type="EMBL" id="CP076134">
    <property type="protein sequence ID" value="QWG13653.1"/>
    <property type="molecule type" value="Genomic_DNA"/>
</dbReference>
<evidence type="ECO:0000313" key="7">
    <source>
        <dbReference type="Proteomes" id="UP000680839"/>
    </source>
</evidence>
<dbReference type="InterPro" id="IPR001129">
    <property type="entry name" value="Membr-assoc_MAPEG"/>
</dbReference>
<accession>A0A975NEI4</accession>
<keyword evidence="4 5" id="KW-0472">Membrane</keyword>
<dbReference type="SUPFAM" id="SSF161084">
    <property type="entry name" value="MAPEG domain-like"/>
    <property type="match status" value="1"/>
</dbReference>
<gene>
    <name evidence="6" type="ORF">KMZ29_02635</name>
</gene>
<feature type="transmembrane region" description="Helical" evidence="5">
    <location>
        <begin position="112"/>
        <end position="129"/>
    </location>
</feature>
<sequence length="130" mass="13841">MTTDIISLVATALLCLGIPLIYGAGRFLQPGGFAWAAGNRESKLDIPAWTQRAVQAHANLVENLAPFAILVLAAQVSGKANAATALGATIFFWGRVAHLFVYIAGIKYLRSLIWFGAWGGGALIVAQLFR</sequence>
<keyword evidence="3 5" id="KW-1133">Transmembrane helix</keyword>
<dbReference type="Pfam" id="PF01124">
    <property type="entry name" value="MAPEG"/>
    <property type="match status" value="1"/>
</dbReference>
<dbReference type="GO" id="GO:0016020">
    <property type="term" value="C:membrane"/>
    <property type="evidence" value="ECO:0007669"/>
    <property type="project" value="UniProtKB-SubCell"/>
</dbReference>
<organism evidence="6 7">
    <name type="scientific">Bradyrhizobium sediminis</name>
    <dbReference type="NCBI Taxonomy" id="2840469"/>
    <lineage>
        <taxon>Bacteria</taxon>
        <taxon>Pseudomonadati</taxon>
        <taxon>Pseudomonadota</taxon>
        <taxon>Alphaproteobacteria</taxon>
        <taxon>Hyphomicrobiales</taxon>
        <taxon>Nitrobacteraceae</taxon>
        <taxon>Bradyrhizobium</taxon>
    </lineage>
</organism>
<dbReference type="Proteomes" id="UP000680839">
    <property type="component" value="Chromosome"/>
</dbReference>
<keyword evidence="2 5" id="KW-0812">Transmembrane</keyword>
<comment type="subcellular location">
    <subcellularLocation>
        <location evidence="1">Membrane</location>
    </subcellularLocation>
</comment>
<evidence type="ECO:0000256" key="1">
    <source>
        <dbReference type="ARBA" id="ARBA00004370"/>
    </source>
</evidence>
<dbReference type="PANTHER" id="PTHR35371:SF1">
    <property type="entry name" value="BLR7753 PROTEIN"/>
    <property type="match status" value="1"/>
</dbReference>
<dbReference type="AlphaFoldDB" id="A0A975NEI4"/>
<dbReference type="Gene3D" id="1.20.120.550">
    <property type="entry name" value="Membrane associated eicosanoid/glutathione metabolism-like domain"/>
    <property type="match status" value="1"/>
</dbReference>
<reference evidence="6" key="1">
    <citation type="submission" date="2021-06" db="EMBL/GenBank/DDBJ databases">
        <title>Bradyrhizobium sp. S2-20-1 Genome sequencing.</title>
        <authorList>
            <person name="Jin L."/>
        </authorList>
    </citation>
    <scope>NUCLEOTIDE SEQUENCE</scope>
    <source>
        <strain evidence="6">S2-20-1</strain>
    </source>
</reference>
<evidence type="ECO:0000256" key="4">
    <source>
        <dbReference type="ARBA" id="ARBA00023136"/>
    </source>
</evidence>
<name>A0A975NEI4_9BRAD</name>
<feature type="transmembrane region" description="Helical" evidence="5">
    <location>
        <begin position="82"/>
        <end position="105"/>
    </location>
</feature>
<evidence type="ECO:0000256" key="2">
    <source>
        <dbReference type="ARBA" id="ARBA00022692"/>
    </source>
</evidence>
<proteinExistence type="predicted"/>
<evidence type="ECO:0000256" key="3">
    <source>
        <dbReference type="ARBA" id="ARBA00022989"/>
    </source>
</evidence>
<protein>
    <submittedName>
        <fullName evidence="6">MAPEG family protein</fullName>
    </submittedName>
</protein>
<dbReference type="RefSeq" id="WP_215622350.1">
    <property type="nucleotide sequence ID" value="NZ_CP076134.1"/>
</dbReference>
<evidence type="ECO:0000256" key="5">
    <source>
        <dbReference type="SAM" id="Phobius"/>
    </source>
</evidence>